<evidence type="ECO:0000256" key="2">
    <source>
        <dbReference type="PROSITE-ProRule" id="PRU00335"/>
    </source>
</evidence>
<evidence type="ECO:0000256" key="3">
    <source>
        <dbReference type="SAM" id="MobiDB-lite"/>
    </source>
</evidence>
<evidence type="ECO:0000259" key="4">
    <source>
        <dbReference type="PROSITE" id="PS50977"/>
    </source>
</evidence>
<evidence type="ECO:0000313" key="5">
    <source>
        <dbReference type="EMBL" id="MEK8073833.1"/>
    </source>
</evidence>
<dbReference type="PANTHER" id="PTHR30055">
    <property type="entry name" value="HTH-TYPE TRANSCRIPTIONAL REGULATOR RUTR"/>
    <property type="match status" value="1"/>
</dbReference>
<dbReference type="SUPFAM" id="SSF48498">
    <property type="entry name" value="Tetracyclin repressor-like, C-terminal domain"/>
    <property type="match status" value="1"/>
</dbReference>
<dbReference type="InterPro" id="IPR009057">
    <property type="entry name" value="Homeodomain-like_sf"/>
</dbReference>
<proteinExistence type="predicted"/>
<feature type="DNA-binding region" description="H-T-H motif" evidence="2">
    <location>
        <begin position="46"/>
        <end position="65"/>
    </location>
</feature>
<dbReference type="Pfam" id="PF00440">
    <property type="entry name" value="TetR_N"/>
    <property type="match status" value="1"/>
</dbReference>
<dbReference type="SUPFAM" id="SSF46689">
    <property type="entry name" value="Homeodomain-like"/>
    <property type="match status" value="1"/>
</dbReference>
<dbReference type="Proteomes" id="UP001456513">
    <property type="component" value="Unassembled WGS sequence"/>
</dbReference>
<sequence length="223" mass="23363">MRKTTESGSTARDAAAPPVQRRDARSNRARILHVAQGVLADNPDATINDVAAAAGVVRRTVYAHFASREALIDGIALEAAERISAALTRIPAADESAVTVFVRQTLALARVGDQYRLLLAVARSDLGHNSIHDLLTPMRDAAAAVIRRGQREGVFSSYLAAEVLILNIEAIALSILDATNAGLLGDPAGAATTSSLVLLGIAPDDAERIVADVRSADSSARAR</sequence>
<keyword evidence="1 2" id="KW-0238">DNA-binding</keyword>
<gene>
    <name evidence="5" type="ORF">AABD04_23555</name>
</gene>
<keyword evidence="6" id="KW-1185">Reference proteome</keyword>
<comment type="caution">
    <text evidence="5">The sequence shown here is derived from an EMBL/GenBank/DDBJ whole genome shotgun (WGS) entry which is preliminary data.</text>
</comment>
<dbReference type="EMBL" id="JBBPCN010000001">
    <property type="protein sequence ID" value="MEK8073833.1"/>
    <property type="molecule type" value="Genomic_DNA"/>
</dbReference>
<feature type="compositionally biased region" description="Polar residues" evidence="3">
    <location>
        <begin position="1"/>
        <end position="10"/>
    </location>
</feature>
<dbReference type="RefSeq" id="WP_335741842.1">
    <property type="nucleotide sequence ID" value="NZ_JBBPCN010000001.1"/>
</dbReference>
<protein>
    <submittedName>
        <fullName evidence="5">TetR/AcrR family transcriptional regulator</fullName>
    </submittedName>
</protein>
<evidence type="ECO:0000313" key="6">
    <source>
        <dbReference type="Proteomes" id="UP001456513"/>
    </source>
</evidence>
<reference evidence="5 6" key="1">
    <citation type="submission" date="2024-03" db="EMBL/GenBank/DDBJ databases">
        <title>Rhodococcus navarretei sp. nov. and Pseudarthrobacter quantumdoti sp. nov., two new species with the ability to biosynthesize Quantum Dots isolated from soil samples at Union Glacier, Antarctica.</title>
        <authorList>
            <person name="Vargas M."/>
        </authorList>
    </citation>
    <scope>NUCLEOTIDE SEQUENCE [LARGE SCALE GENOMIC DNA]</scope>
    <source>
        <strain evidence="5 6">EXRC-4A-4</strain>
    </source>
</reference>
<dbReference type="InterPro" id="IPR036271">
    <property type="entry name" value="Tet_transcr_reg_TetR-rel_C_sf"/>
</dbReference>
<feature type="region of interest" description="Disordered" evidence="3">
    <location>
        <begin position="1"/>
        <end position="25"/>
    </location>
</feature>
<dbReference type="InterPro" id="IPR001647">
    <property type="entry name" value="HTH_TetR"/>
</dbReference>
<organism evidence="5 6">
    <name type="scientific">Rhodococcus navarretei</name>
    <dbReference type="NCBI Taxonomy" id="3128981"/>
    <lineage>
        <taxon>Bacteria</taxon>
        <taxon>Bacillati</taxon>
        <taxon>Actinomycetota</taxon>
        <taxon>Actinomycetes</taxon>
        <taxon>Mycobacteriales</taxon>
        <taxon>Nocardiaceae</taxon>
        <taxon>Rhodococcus</taxon>
    </lineage>
</organism>
<feature type="domain" description="HTH tetR-type" evidence="4">
    <location>
        <begin position="25"/>
        <end position="83"/>
    </location>
</feature>
<dbReference type="PANTHER" id="PTHR30055:SF209">
    <property type="entry name" value="POSSIBLE TRANSCRIPTIONAL REGULATORY PROTEIN (PROBABLY TETR-FAMILY)"/>
    <property type="match status" value="1"/>
</dbReference>
<evidence type="ECO:0000256" key="1">
    <source>
        <dbReference type="ARBA" id="ARBA00023125"/>
    </source>
</evidence>
<dbReference type="Gene3D" id="1.10.357.10">
    <property type="entry name" value="Tetracycline Repressor, domain 2"/>
    <property type="match status" value="1"/>
</dbReference>
<dbReference type="InterPro" id="IPR050109">
    <property type="entry name" value="HTH-type_TetR-like_transc_reg"/>
</dbReference>
<dbReference type="PROSITE" id="PS50977">
    <property type="entry name" value="HTH_TETR_2"/>
    <property type="match status" value="1"/>
</dbReference>
<name>A0ABU9D581_9NOCA</name>
<accession>A0ABU9D581</accession>